<protein>
    <recommendedName>
        <fullName evidence="1">DUF2202 domain-containing protein</fullName>
    </recommendedName>
</protein>
<dbReference type="InterPro" id="IPR012347">
    <property type="entry name" value="Ferritin-like"/>
</dbReference>
<reference evidence="2" key="2">
    <citation type="submission" date="2023-01" db="EMBL/GenBank/DDBJ databases">
        <title>Draft genome sequence of Portibacter lacus strain NBRC 108769.</title>
        <authorList>
            <person name="Sun Q."/>
            <person name="Mori K."/>
        </authorList>
    </citation>
    <scope>NUCLEOTIDE SEQUENCE</scope>
    <source>
        <strain evidence="2">NBRC 108769</strain>
    </source>
</reference>
<dbReference type="SUPFAM" id="SSF47240">
    <property type="entry name" value="Ferritin-like"/>
    <property type="match status" value="1"/>
</dbReference>
<dbReference type="InterPro" id="IPR019243">
    <property type="entry name" value="DUF2202"/>
</dbReference>
<reference evidence="2" key="1">
    <citation type="journal article" date="2014" name="Int. J. Syst. Evol. Microbiol.">
        <title>Complete genome sequence of Corynebacterium casei LMG S-19264T (=DSM 44701T), isolated from a smear-ripened cheese.</title>
        <authorList>
            <consortium name="US DOE Joint Genome Institute (JGI-PGF)"/>
            <person name="Walter F."/>
            <person name="Albersmeier A."/>
            <person name="Kalinowski J."/>
            <person name="Ruckert C."/>
        </authorList>
    </citation>
    <scope>NUCLEOTIDE SEQUENCE</scope>
    <source>
        <strain evidence="2">NBRC 108769</strain>
    </source>
</reference>
<keyword evidence="3" id="KW-1185">Reference proteome</keyword>
<proteinExistence type="predicted"/>
<dbReference type="Gene3D" id="1.20.1260.10">
    <property type="match status" value="1"/>
</dbReference>
<dbReference type="CDD" id="cd01048">
    <property type="entry name" value="Ferritin_like_AB2"/>
    <property type="match status" value="1"/>
</dbReference>
<dbReference type="Proteomes" id="UP001156666">
    <property type="component" value="Unassembled WGS sequence"/>
</dbReference>
<dbReference type="RefSeq" id="WP_235291285.1">
    <property type="nucleotide sequence ID" value="NZ_BSOH01000014.1"/>
</dbReference>
<evidence type="ECO:0000259" key="1">
    <source>
        <dbReference type="Pfam" id="PF09968"/>
    </source>
</evidence>
<dbReference type="InterPro" id="IPR009078">
    <property type="entry name" value="Ferritin-like_SF"/>
</dbReference>
<name>A0AA37STA8_9BACT</name>
<dbReference type="Pfam" id="PF09968">
    <property type="entry name" value="DUF2202"/>
    <property type="match status" value="1"/>
</dbReference>
<organism evidence="2 3">
    <name type="scientific">Portibacter lacus</name>
    <dbReference type="NCBI Taxonomy" id="1099794"/>
    <lineage>
        <taxon>Bacteria</taxon>
        <taxon>Pseudomonadati</taxon>
        <taxon>Bacteroidota</taxon>
        <taxon>Saprospiria</taxon>
        <taxon>Saprospirales</taxon>
        <taxon>Haliscomenobacteraceae</taxon>
        <taxon>Portibacter</taxon>
    </lineage>
</organism>
<dbReference type="PROSITE" id="PS51257">
    <property type="entry name" value="PROKAR_LIPOPROTEIN"/>
    <property type="match status" value="1"/>
</dbReference>
<dbReference type="AlphaFoldDB" id="A0AA37STA8"/>
<accession>A0AA37STA8</accession>
<evidence type="ECO:0000313" key="3">
    <source>
        <dbReference type="Proteomes" id="UP001156666"/>
    </source>
</evidence>
<feature type="domain" description="DUF2202" evidence="1">
    <location>
        <begin position="42"/>
        <end position="198"/>
    </location>
</feature>
<evidence type="ECO:0000313" key="2">
    <source>
        <dbReference type="EMBL" id="GLR17615.1"/>
    </source>
</evidence>
<dbReference type="EMBL" id="BSOH01000014">
    <property type="protein sequence ID" value="GLR17615.1"/>
    <property type="molecule type" value="Genomic_DNA"/>
</dbReference>
<comment type="caution">
    <text evidence="2">The sequence shown here is derived from an EMBL/GenBank/DDBJ whole genome shotgun (WGS) entry which is preliminary data.</text>
</comment>
<gene>
    <name evidence="2" type="ORF">GCM10007940_22300</name>
</gene>
<sequence length="205" mass="23383">MKLSILGTAFFMITLFAFSSCEKSSDIIDQENENILTEVEESDLLFMREEEKLARDVYLYLYDKYDQLIFKNISGSEQKHMDALITLLDQYNLEDPIIDQNGIFSNEALQGLYDDLILKGDLSLENALLVGASIEDLDIRDIQVAIDKTSKTDIKEVYEKLICGSKNHMRAFDGKLKDIGASYTPQYLSQEQYDLIISGQHAHCN</sequence>